<evidence type="ECO:0000256" key="1">
    <source>
        <dbReference type="ARBA" id="ARBA00022741"/>
    </source>
</evidence>
<feature type="domain" description="ATPase AAA-3" evidence="5">
    <location>
        <begin position="63"/>
        <end position="193"/>
    </location>
</feature>
<feature type="domain" description="ChlI/MoxR AAA lid" evidence="6">
    <location>
        <begin position="270"/>
        <end position="334"/>
    </location>
</feature>
<evidence type="ECO:0000256" key="3">
    <source>
        <dbReference type="ARBA" id="ARBA00061607"/>
    </source>
</evidence>
<dbReference type="SUPFAM" id="SSF52540">
    <property type="entry name" value="P-loop containing nucleoside triphosphate hydrolases"/>
    <property type="match status" value="1"/>
</dbReference>
<sequence length="374" mass="40202">MTEAGNGESGGAGAAAARPADQVSTPARDAQLLERTVFEVKRVIVGQDRLVERVLTGLLAKGHILLEGVPGVAKTLAVETFARVVGGSFSRLQFTPDLVPADILGTRIYRQGSERFDVELGPVLANFVLADEINRAPAKVQSALLEVMAERHVSIGGQSYPMPSPFLVLATQNPIENEGVYPLPEAQRDRFLFKLPVEYPTAEEEREIIYRMGVAAPEPNAVLNPDELIRLQKVAASVFVHHALVDYVVRLVVATRLPNEHGLSDIASWVSYGASPRASLGIIAAARALALVRGRDYVLPQDVVDVVPDVLRHRLVLSYDALADGIPVEHIVNRVLQTVPLPQVSARPQAGPPAPAPVGGPGYGQPQHAPNPHQ</sequence>
<dbReference type="FunFam" id="3.40.50.300:FF:000640">
    <property type="entry name" value="MoxR family ATPase"/>
    <property type="match status" value="1"/>
</dbReference>
<keyword evidence="10" id="KW-1185">Reference proteome</keyword>
<dbReference type="CDD" id="cd00009">
    <property type="entry name" value="AAA"/>
    <property type="match status" value="1"/>
</dbReference>
<evidence type="ECO:0000313" key="10">
    <source>
        <dbReference type="Proteomes" id="UP000270697"/>
    </source>
</evidence>
<dbReference type="Proteomes" id="UP000199398">
    <property type="component" value="Unassembled WGS sequence"/>
</dbReference>
<feature type="region of interest" description="Disordered" evidence="4">
    <location>
        <begin position="1"/>
        <end position="25"/>
    </location>
</feature>
<evidence type="ECO:0000259" key="5">
    <source>
        <dbReference type="Pfam" id="PF07726"/>
    </source>
</evidence>
<evidence type="ECO:0000313" key="8">
    <source>
        <dbReference type="EMBL" id="SFM42619.1"/>
    </source>
</evidence>
<evidence type="ECO:0000313" key="9">
    <source>
        <dbReference type="Proteomes" id="UP000199398"/>
    </source>
</evidence>
<dbReference type="PANTHER" id="PTHR42759">
    <property type="entry name" value="MOXR FAMILY PROTEIN"/>
    <property type="match status" value="1"/>
</dbReference>
<dbReference type="EMBL" id="FOUP01000001">
    <property type="protein sequence ID" value="SFM42619.1"/>
    <property type="molecule type" value="Genomic_DNA"/>
</dbReference>
<keyword evidence="2" id="KW-0067">ATP-binding</keyword>
<dbReference type="Gene3D" id="1.10.8.80">
    <property type="entry name" value="Magnesium chelatase subunit I, C-Terminal domain"/>
    <property type="match status" value="1"/>
</dbReference>
<dbReference type="GO" id="GO:0016887">
    <property type="term" value="F:ATP hydrolysis activity"/>
    <property type="evidence" value="ECO:0007669"/>
    <property type="project" value="InterPro"/>
</dbReference>
<reference evidence="8 9" key="1">
    <citation type="submission" date="2016-10" db="EMBL/GenBank/DDBJ databases">
        <authorList>
            <person name="de Groot N.N."/>
        </authorList>
    </citation>
    <scope>NUCLEOTIDE SEQUENCE [LARGE SCALE GENOMIC DNA]</scope>
    <source>
        <strain evidence="8 9">CPCC 201259</strain>
    </source>
</reference>
<dbReference type="InterPro" id="IPR050764">
    <property type="entry name" value="CbbQ/NirQ/NorQ/GpvN"/>
</dbReference>
<dbReference type="EMBL" id="RBXX01000002">
    <property type="protein sequence ID" value="RKT88327.1"/>
    <property type="molecule type" value="Genomic_DNA"/>
</dbReference>
<organism evidence="8 9">
    <name type="scientific">Saccharopolyspora antimicrobica</name>
    <dbReference type="NCBI Taxonomy" id="455193"/>
    <lineage>
        <taxon>Bacteria</taxon>
        <taxon>Bacillati</taxon>
        <taxon>Actinomycetota</taxon>
        <taxon>Actinomycetes</taxon>
        <taxon>Pseudonocardiales</taxon>
        <taxon>Pseudonocardiaceae</taxon>
        <taxon>Saccharopolyspora</taxon>
    </lineage>
</organism>
<reference evidence="7 10" key="2">
    <citation type="submission" date="2018-10" db="EMBL/GenBank/DDBJ databases">
        <title>Sequencing the genomes of 1000 actinobacteria strains.</title>
        <authorList>
            <person name="Klenk H.-P."/>
        </authorList>
    </citation>
    <scope>NUCLEOTIDE SEQUENCE [LARGE SCALE GENOMIC DNA]</scope>
    <source>
        <strain evidence="7 10">DSM 45119</strain>
    </source>
</reference>
<dbReference type="Pfam" id="PF17863">
    <property type="entry name" value="AAA_lid_2"/>
    <property type="match status" value="1"/>
</dbReference>
<comment type="similarity">
    <text evidence="3">Belongs to the MoxR family.</text>
</comment>
<proteinExistence type="inferred from homology"/>
<protein>
    <submittedName>
        <fullName evidence="8">MoxR-like ATPase</fullName>
    </submittedName>
</protein>
<dbReference type="Gene3D" id="3.40.50.300">
    <property type="entry name" value="P-loop containing nucleotide triphosphate hydrolases"/>
    <property type="match status" value="1"/>
</dbReference>
<dbReference type="Proteomes" id="UP000270697">
    <property type="component" value="Unassembled WGS sequence"/>
</dbReference>
<dbReference type="OrthoDB" id="9808397at2"/>
<dbReference type="AlphaFoldDB" id="A0A1I4QRE9"/>
<evidence type="ECO:0000256" key="4">
    <source>
        <dbReference type="SAM" id="MobiDB-lite"/>
    </source>
</evidence>
<gene>
    <name evidence="7" type="ORF">ATL45_6760</name>
    <name evidence="8" type="ORF">SAMN05421805_101233</name>
</gene>
<keyword evidence="1" id="KW-0547">Nucleotide-binding</keyword>
<dbReference type="InterPro" id="IPR011703">
    <property type="entry name" value="ATPase_AAA-3"/>
</dbReference>
<name>A0A1I4QRE9_9PSEU</name>
<dbReference type="GO" id="GO:0005524">
    <property type="term" value="F:ATP binding"/>
    <property type="evidence" value="ECO:0007669"/>
    <property type="project" value="UniProtKB-KW"/>
</dbReference>
<dbReference type="InterPro" id="IPR041628">
    <property type="entry name" value="ChlI/MoxR_AAA_lid"/>
</dbReference>
<feature type="region of interest" description="Disordered" evidence="4">
    <location>
        <begin position="344"/>
        <end position="374"/>
    </location>
</feature>
<dbReference type="PIRSF" id="PIRSF002849">
    <property type="entry name" value="AAA_ATPase_chaperone_MoxR_prd"/>
    <property type="match status" value="1"/>
</dbReference>
<dbReference type="InterPro" id="IPR027417">
    <property type="entry name" value="P-loop_NTPase"/>
</dbReference>
<dbReference type="Pfam" id="PF07726">
    <property type="entry name" value="AAA_3"/>
    <property type="match status" value="1"/>
</dbReference>
<dbReference type="PANTHER" id="PTHR42759:SF1">
    <property type="entry name" value="MAGNESIUM-CHELATASE SUBUNIT CHLD"/>
    <property type="match status" value="1"/>
</dbReference>
<dbReference type="STRING" id="455193.SAMN05421805_101233"/>
<evidence type="ECO:0000313" key="7">
    <source>
        <dbReference type="EMBL" id="RKT88327.1"/>
    </source>
</evidence>
<accession>A0A1I4QRE9</accession>
<evidence type="ECO:0000259" key="6">
    <source>
        <dbReference type="Pfam" id="PF17863"/>
    </source>
</evidence>
<evidence type="ECO:0000256" key="2">
    <source>
        <dbReference type="ARBA" id="ARBA00022840"/>
    </source>
</evidence>